<feature type="compositionally biased region" description="Polar residues" evidence="8">
    <location>
        <begin position="106"/>
        <end position="117"/>
    </location>
</feature>
<feature type="region of interest" description="Disordered" evidence="8">
    <location>
        <begin position="581"/>
        <end position="653"/>
    </location>
</feature>
<protein>
    <submittedName>
        <fullName evidence="10">Ara</fullName>
    </submittedName>
</protein>
<feature type="compositionally biased region" description="Low complexity" evidence="8">
    <location>
        <begin position="581"/>
        <end position="613"/>
    </location>
</feature>
<dbReference type="GO" id="GO:0007474">
    <property type="term" value="P:imaginal disc-derived wing vein specification"/>
    <property type="evidence" value="ECO:0007669"/>
    <property type="project" value="UniProtKB-ARBA"/>
</dbReference>
<dbReference type="GO" id="GO:0042693">
    <property type="term" value="P:muscle cell fate commitment"/>
    <property type="evidence" value="ECO:0007669"/>
    <property type="project" value="UniProtKB-ARBA"/>
</dbReference>
<feature type="region of interest" description="Disordered" evidence="8">
    <location>
        <begin position="432"/>
        <end position="452"/>
    </location>
</feature>
<dbReference type="OMA" id="NEPMRHV"/>
<dbReference type="InterPro" id="IPR008422">
    <property type="entry name" value="KN_HD"/>
</dbReference>
<feature type="region of interest" description="Disordered" evidence="8">
    <location>
        <begin position="491"/>
        <end position="546"/>
    </location>
</feature>
<dbReference type="InterPro" id="IPR003893">
    <property type="entry name" value="Iroquois_homeo"/>
</dbReference>
<dbReference type="InterPro" id="IPR017970">
    <property type="entry name" value="Homeobox_CS"/>
</dbReference>
<evidence type="ECO:0000256" key="5">
    <source>
        <dbReference type="ARBA" id="ARBA00023159"/>
    </source>
</evidence>
<dbReference type="Proteomes" id="UP000494163">
    <property type="component" value="Chromosome 3L"/>
</dbReference>
<evidence type="ECO:0000256" key="8">
    <source>
        <dbReference type="SAM" id="MobiDB-lite"/>
    </source>
</evidence>
<keyword evidence="11" id="KW-1185">Reference proteome</keyword>
<dbReference type="PROSITE" id="PS50071">
    <property type="entry name" value="HOMEOBOX_2"/>
    <property type="match status" value="1"/>
</dbReference>
<comment type="subcellular location">
    <subcellularLocation>
        <location evidence="1 7">Nucleus</location>
    </subcellularLocation>
</comment>
<dbReference type="AlphaFoldDB" id="A0A0M5J8F2"/>
<evidence type="ECO:0000256" key="3">
    <source>
        <dbReference type="ARBA" id="ARBA00023125"/>
    </source>
</evidence>
<feature type="compositionally biased region" description="Low complexity" evidence="8">
    <location>
        <begin position="523"/>
        <end position="546"/>
    </location>
</feature>
<dbReference type="SMR" id="A0A0M5J8F2"/>
<dbReference type="InterPro" id="IPR001356">
    <property type="entry name" value="HD"/>
</dbReference>
<dbReference type="PANTHER" id="PTHR11211">
    <property type="entry name" value="IROQUOIS-CLASS HOMEODOMAIN PROTEIN IRX"/>
    <property type="match status" value="1"/>
</dbReference>
<dbReference type="GO" id="GO:0045926">
    <property type="term" value="P:negative regulation of growth"/>
    <property type="evidence" value="ECO:0007669"/>
    <property type="project" value="UniProtKB-ARBA"/>
</dbReference>
<feature type="compositionally biased region" description="Basic and acidic residues" evidence="8">
    <location>
        <begin position="319"/>
        <end position="329"/>
    </location>
</feature>
<dbReference type="SMART" id="SM00548">
    <property type="entry name" value="IRO"/>
    <property type="match status" value="1"/>
</dbReference>
<dbReference type="FunFam" id="1.10.10.60:FF:000003">
    <property type="entry name" value="Iroquois-class homeobox protein IRX"/>
    <property type="match status" value="1"/>
</dbReference>
<reference evidence="10 11" key="1">
    <citation type="submission" date="2015-08" db="EMBL/GenBank/DDBJ databases">
        <title>Ancestral chromatin configuration constrains chromatin evolution on differentiating sex chromosomes in Drosophila.</title>
        <authorList>
            <person name="Zhou Q."/>
            <person name="Bachtrog D."/>
        </authorList>
    </citation>
    <scope>NUCLEOTIDE SEQUENCE [LARGE SCALE GENOMIC DNA]</scope>
    <source>
        <tissue evidence="10">Whole larvae</tissue>
    </source>
</reference>
<gene>
    <name evidence="10" type="ORF">Dbus_chr3Lg1514</name>
</gene>
<evidence type="ECO:0000256" key="2">
    <source>
        <dbReference type="ARBA" id="ARBA00008446"/>
    </source>
</evidence>
<keyword evidence="3 7" id="KW-0238">DNA-binding</keyword>
<feature type="region of interest" description="Disordered" evidence="8">
    <location>
        <begin position="103"/>
        <end position="140"/>
    </location>
</feature>
<evidence type="ECO:0000256" key="1">
    <source>
        <dbReference type="ARBA" id="ARBA00004123"/>
    </source>
</evidence>
<evidence type="ECO:0000256" key="6">
    <source>
        <dbReference type="ARBA" id="ARBA00023242"/>
    </source>
</evidence>
<feature type="region of interest" description="Disordered" evidence="8">
    <location>
        <begin position="725"/>
        <end position="759"/>
    </location>
</feature>
<feature type="compositionally biased region" description="Basic and acidic residues" evidence="8">
    <location>
        <begin position="339"/>
        <end position="349"/>
    </location>
</feature>
<feature type="region of interest" description="Disordered" evidence="8">
    <location>
        <begin position="391"/>
        <end position="417"/>
    </location>
</feature>
<organism evidence="10 11">
    <name type="scientific">Drosophila busckii</name>
    <name type="common">Fruit fly</name>
    <dbReference type="NCBI Taxonomy" id="30019"/>
    <lineage>
        <taxon>Eukaryota</taxon>
        <taxon>Metazoa</taxon>
        <taxon>Ecdysozoa</taxon>
        <taxon>Arthropoda</taxon>
        <taxon>Hexapoda</taxon>
        <taxon>Insecta</taxon>
        <taxon>Pterygota</taxon>
        <taxon>Neoptera</taxon>
        <taxon>Endopterygota</taxon>
        <taxon>Diptera</taxon>
        <taxon>Brachycera</taxon>
        <taxon>Muscomorpha</taxon>
        <taxon>Ephydroidea</taxon>
        <taxon>Drosophilidae</taxon>
        <taxon>Drosophila</taxon>
    </lineage>
</organism>
<feature type="compositionally biased region" description="Low complexity" evidence="8">
    <location>
        <begin position="391"/>
        <end position="405"/>
    </location>
</feature>
<comment type="similarity">
    <text evidence="2">Belongs to the TALE/IRO homeobox family.</text>
</comment>
<dbReference type="GO" id="GO:0005634">
    <property type="term" value="C:nucleus"/>
    <property type="evidence" value="ECO:0007669"/>
    <property type="project" value="UniProtKB-SubCell"/>
</dbReference>
<feature type="compositionally biased region" description="Basic residues" evidence="8">
    <location>
        <begin position="406"/>
        <end position="415"/>
    </location>
</feature>
<dbReference type="OrthoDB" id="5399138at2759"/>
<keyword evidence="5" id="KW-0010">Activator</keyword>
<dbReference type="GO" id="GO:0030182">
    <property type="term" value="P:neuron differentiation"/>
    <property type="evidence" value="ECO:0007669"/>
    <property type="project" value="TreeGrafter"/>
</dbReference>
<dbReference type="GO" id="GO:0000978">
    <property type="term" value="F:RNA polymerase II cis-regulatory region sequence-specific DNA binding"/>
    <property type="evidence" value="ECO:0007669"/>
    <property type="project" value="TreeGrafter"/>
</dbReference>
<feature type="region of interest" description="Disordered" evidence="8">
    <location>
        <begin position="319"/>
        <end position="364"/>
    </location>
</feature>
<dbReference type="Pfam" id="PF05920">
    <property type="entry name" value="Homeobox_KN"/>
    <property type="match status" value="1"/>
</dbReference>
<dbReference type="CDD" id="cd00086">
    <property type="entry name" value="homeodomain"/>
    <property type="match status" value="1"/>
</dbReference>
<sequence>MFFPLFSVRLHSLSSSHVALGVPQSTWSSLLPPNAAQASEDASSMVMTNVPALSPTGGGGVDRQSSQQAGAVAGSGVGGGGVGSGGDRAAVAACGDASSGALSPDGLSQNSNAATGSGVSGAPGGSLDSSAVGTTPTTGSSCCENGRPIMTDPVSGQTVCSCQYDSARLALSSYSRLPAASVGVYGSPYPSTDQKPYQSIGVDSSAFYSPLSNPYGLKDTAAGSDMGAWTSAGLQPTTGYYSYDPMSAYGYGASYDLAARRKNATRESTATLKAWLNEHKKNPYPTKGEKIMLAIITKMTLTQVSTWFANARRRLKKENKMTWEPKNRTDDDDDALVSDDEKDKDELESSKGSQGGTKDGAKDEEELIDDEHKSLGQANILRPGFGYPSAAYHGSSSSGHPGGYHPYHHPPHHQHPAYYQPQQAMLPAAFHASDGGLSSKHSEQSDPKNQLDRDCGVLIPASKPKIWSLADTVACKTPPPTCMGQGHLMPMQQQHSSMQQLQLAAQRHPHPQPLQESLAMASQIPLQQQQPQLQSQPQQQQGEQQPLPMASQLLNGEPYVRAHTTAYGGFLGATTQQLHTTSTSSAPILHSSSSPSSSSGTHTPSIPITACGVTGPGSGSGTGLQATRPQFPLTRQPHPQQQQHLSHSTASQRAMAMGMGMGMGFPEAQPDTPPQTPPNMKVLSGALSLLPTGSQIHMTATCRSSNNYNLASNFPMNFSTRFSENEYPSQMSRDEFNSSSSSISGSSSSSSLSPQQLQRSENVFKPVFKGYAI</sequence>
<feature type="region of interest" description="Disordered" evidence="8">
    <location>
        <begin position="54"/>
        <end position="80"/>
    </location>
</feature>
<evidence type="ECO:0000256" key="7">
    <source>
        <dbReference type="PROSITE-ProRule" id="PRU00108"/>
    </source>
</evidence>
<feature type="compositionally biased region" description="Low complexity" evidence="8">
    <location>
        <begin position="738"/>
        <end position="753"/>
    </location>
</feature>
<accession>A0A0M5J8F2</accession>
<feature type="DNA-binding region" description="Homeobox" evidence="7">
    <location>
        <begin position="257"/>
        <end position="319"/>
    </location>
</feature>
<dbReference type="GO" id="GO:0048468">
    <property type="term" value="P:cell development"/>
    <property type="evidence" value="ECO:0007669"/>
    <property type="project" value="TreeGrafter"/>
</dbReference>
<keyword evidence="6 7" id="KW-0539">Nucleus</keyword>
<evidence type="ECO:0000313" key="11">
    <source>
        <dbReference type="Proteomes" id="UP000494163"/>
    </source>
</evidence>
<feature type="compositionally biased region" description="Polar residues" evidence="8">
    <location>
        <begin position="127"/>
        <end position="140"/>
    </location>
</feature>
<feature type="compositionally biased region" description="Low complexity" evidence="8">
    <location>
        <begin position="491"/>
        <end position="506"/>
    </location>
</feature>
<dbReference type="SUPFAM" id="SSF46689">
    <property type="entry name" value="Homeodomain-like"/>
    <property type="match status" value="1"/>
</dbReference>
<evidence type="ECO:0000313" key="10">
    <source>
        <dbReference type="EMBL" id="ALC44348.1"/>
    </source>
</evidence>
<feature type="domain" description="Homeobox" evidence="9">
    <location>
        <begin position="255"/>
        <end position="318"/>
    </location>
</feature>
<dbReference type="STRING" id="30019.A0A0M5J8F2"/>
<evidence type="ECO:0000256" key="4">
    <source>
        <dbReference type="ARBA" id="ARBA00023155"/>
    </source>
</evidence>
<dbReference type="EMBL" id="CP012525">
    <property type="protein sequence ID" value="ALC44348.1"/>
    <property type="molecule type" value="Genomic_DNA"/>
</dbReference>
<feature type="region of interest" description="Disordered" evidence="8">
    <location>
        <begin position="660"/>
        <end position="679"/>
    </location>
</feature>
<proteinExistence type="inferred from homology"/>
<dbReference type="GO" id="GO:0045317">
    <property type="term" value="P:equator specification"/>
    <property type="evidence" value="ECO:0007669"/>
    <property type="project" value="UniProtKB-ARBA"/>
</dbReference>
<dbReference type="GO" id="GO:0000981">
    <property type="term" value="F:DNA-binding transcription factor activity, RNA polymerase II-specific"/>
    <property type="evidence" value="ECO:0007669"/>
    <property type="project" value="InterPro"/>
</dbReference>
<dbReference type="Gene3D" id="1.10.10.60">
    <property type="entry name" value="Homeodomain-like"/>
    <property type="match status" value="1"/>
</dbReference>
<dbReference type="SMART" id="SM00389">
    <property type="entry name" value="HOX"/>
    <property type="match status" value="1"/>
</dbReference>
<dbReference type="PANTHER" id="PTHR11211:SF46">
    <property type="entry name" value="HOMEOBOX PROTEIN ARAUCAN-RELATED"/>
    <property type="match status" value="1"/>
</dbReference>
<evidence type="ECO:0000259" key="9">
    <source>
        <dbReference type="PROSITE" id="PS50071"/>
    </source>
</evidence>
<feature type="compositionally biased region" description="Basic and acidic residues" evidence="8">
    <location>
        <begin position="440"/>
        <end position="452"/>
    </location>
</feature>
<keyword evidence="4 7" id="KW-0371">Homeobox</keyword>
<name>A0A0M5J8F2_DROBS</name>
<dbReference type="InterPro" id="IPR009057">
    <property type="entry name" value="Homeodomain-like_sf"/>
</dbReference>
<dbReference type="PROSITE" id="PS00027">
    <property type="entry name" value="HOMEOBOX_1"/>
    <property type="match status" value="1"/>
</dbReference>